<dbReference type="PROSITE" id="PS00455">
    <property type="entry name" value="AMP_BINDING"/>
    <property type="match status" value="1"/>
</dbReference>
<dbReference type="PANTHER" id="PTHR45527:SF1">
    <property type="entry name" value="FATTY ACID SYNTHASE"/>
    <property type="match status" value="1"/>
</dbReference>
<dbReference type="eggNOG" id="COG1020">
    <property type="taxonomic scope" value="Bacteria"/>
</dbReference>
<dbReference type="Proteomes" id="UP000006001">
    <property type="component" value="Unassembled WGS sequence"/>
</dbReference>
<dbReference type="GO" id="GO:0005737">
    <property type="term" value="C:cytoplasm"/>
    <property type="evidence" value="ECO:0007669"/>
    <property type="project" value="TreeGrafter"/>
</dbReference>
<dbReference type="GO" id="GO:0044550">
    <property type="term" value="P:secondary metabolite biosynthetic process"/>
    <property type="evidence" value="ECO:0007669"/>
    <property type="project" value="TreeGrafter"/>
</dbReference>
<feature type="domain" description="AMP-dependent synthetase/ligase" evidence="1">
    <location>
        <begin position="9"/>
        <end position="365"/>
    </location>
</feature>
<accession>D0WGG6</accession>
<dbReference type="GeneID" id="85007484"/>
<dbReference type="CDD" id="cd05930">
    <property type="entry name" value="A_NRPS"/>
    <property type="match status" value="1"/>
</dbReference>
<dbReference type="InterPro" id="IPR045851">
    <property type="entry name" value="AMP-bd_C_sf"/>
</dbReference>
<organism evidence="3 4">
    <name type="scientific">Slackia exigua (strain ATCC 700122 / DSM 15923 / CIP 105133 / JCM 11022 / KCTC 5966 / S-7)</name>
    <dbReference type="NCBI Taxonomy" id="649764"/>
    <lineage>
        <taxon>Bacteria</taxon>
        <taxon>Bacillati</taxon>
        <taxon>Actinomycetota</taxon>
        <taxon>Coriobacteriia</taxon>
        <taxon>Eggerthellales</taxon>
        <taxon>Eggerthellaceae</taxon>
        <taxon>Slackia</taxon>
    </lineage>
</organism>
<dbReference type="InterPro" id="IPR020845">
    <property type="entry name" value="AMP-binding_CS"/>
</dbReference>
<evidence type="ECO:0000313" key="3">
    <source>
        <dbReference type="EMBL" id="EEZ61579.1"/>
    </source>
</evidence>
<dbReference type="Gene3D" id="3.40.50.12780">
    <property type="entry name" value="N-terminal domain of ligase-like"/>
    <property type="match status" value="1"/>
</dbReference>
<comment type="caution">
    <text evidence="3">The sequence shown here is derived from an EMBL/GenBank/DDBJ whole genome shotgun (WGS) entry which is preliminary data.</text>
</comment>
<dbReference type="SUPFAM" id="SSF56801">
    <property type="entry name" value="Acetyl-CoA synthetase-like"/>
    <property type="match status" value="1"/>
</dbReference>
<dbReference type="RefSeq" id="WP_006362176.1">
    <property type="nucleotide sequence ID" value="NZ_GG700630.1"/>
</dbReference>
<dbReference type="Gene3D" id="3.30.300.30">
    <property type="match status" value="1"/>
</dbReference>
<dbReference type="NCBIfam" id="TIGR01733">
    <property type="entry name" value="AA-adenyl-dom"/>
    <property type="match status" value="1"/>
</dbReference>
<dbReference type="InterPro" id="IPR010071">
    <property type="entry name" value="AA_adenyl_dom"/>
</dbReference>
<dbReference type="EMBL" id="ACUX02000006">
    <property type="protein sequence ID" value="EEZ61579.1"/>
    <property type="molecule type" value="Genomic_DNA"/>
</dbReference>
<dbReference type="OrthoDB" id="2472181at2"/>
<dbReference type="PANTHER" id="PTHR45527">
    <property type="entry name" value="NONRIBOSOMAL PEPTIDE SYNTHETASE"/>
    <property type="match status" value="1"/>
</dbReference>
<evidence type="ECO:0000259" key="1">
    <source>
        <dbReference type="Pfam" id="PF00501"/>
    </source>
</evidence>
<reference evidence="3" key="1">
    <citation type="submission" date="2009-10" db="EMBL/GenBank/DDBJ databases">
        <authorList>
            <person name="Weinstock G."/>
            <person name="Sodergren E."/>
            <person name="Clifton S."/>
            <person name="Fulton L."/>
            <person name="Fulton B."/>
            <person name="Courtney L."/>
            <person name="Fronick C."/>
            <person name="Harrison M."/>
            <person name="Strong C."/>
            <person name="Farmer C."/>
            <person name="Delahaunty K."/>
            <person name="Markovic C."/>
            <person name="Hall O."/>
            <person name="Minx P."/>
            <person name="Tomlinson C."/>
            <person name="Mitreva M."/>
            <person name="Nelson J."/>
            <person name="Hou S."/>
            <person name="Wollam A."/>
            <person name="Pepin K.H."/>
            <person name="Johnson M."/>
            <person name="Bhonagiri V."/>
            <person name="Nash W.E."/>
            <person name="Warren W."/>
            <person name="Chinwalla A."/>
            <person name="Mardis E.R."/>
            <person name="Wilson R.K."/>
        </authorList>
    </citation>
    <scope>NUCLEOTIDE SEQUENCE [LARGE SCALE GENOMIC DNA]</scope>
    <source>
        <strain evidence="3">ATCC 700122</strain>
    </source>
</reference>
<evidence type="ECO:0000313" key="4">
    <source>
        <dbReference type="Proteomes" id="UP000006001"/>
    </source>
</evidence>
<feature type="domain" description="AMP-binding enzyme C-terminal" evidence="2">
    <location>
        <begin position="424"/>
        <end position="492"/>
    </location>
</feature>
<name>D0WGG6_SLAES</name>
<dbReference type="Pfam" id="PF13193">
    <property type="entry name" value="AMP-binding_C"/>
    <property type="match status" value="1"/>
</dbReference>
<dbReference type="GO" id="GO:0043041">
    <property type="term" value="P:amino acid activation for nonribosomal peptide biosynthetic process"/>
    <property type="evidence" value="ECO:0007669"/>
    <property type="project" value="TreeGrafter"/>
</dbReference>
<dbReference type="AlphaFoldDB" id="D0WGG6"/>
<evidence type="ECO:0000259" key="2">
    <source>
        <dbReference type="Pfam" id="PF13193"/>
    </source>
</evidence>
<sequence length="505" mass="55192">MRNVLEWLESTAAVSPDKTAFADPDSTVGFAELVARAQGVGTYLAARQAPCTPVALFLEKSTTAICGMLGATYARCPYSVLDVRQPRERLLGIVGTLEPGIVLTDAAYADAAREAFEGTSLDVVELEGILGTAADADAIAALRASALDVDPLYINFTSGSTGTPKGVAVCHRSVIDFITHFTSLFGFTAHDEIGNQAPFDFDVSVKDIYSGLLTGATVHMIPRDYFSQPAKLMDYLVERKITTCTWAVSAMCFVSIMGGFDYKVPETVNKVIFSGEVMPVKQLNVWRAHLPHATYVNVYGPTEITCNCTYYVIDREFARDEVIPAGRAFPNEKVFLLDEDDAEVVGAGEHGEVCVSGTALALGYYNDPARTAEAFMQNPLNARTLEMMYRTGDIGMWDEAGNLVYVGRKDHQIKHLGQRIELGEIEAGAQAVDDVERACCIYNAKKKRILLFYTGGIDKDALLEELKSRLPQYMVPSKVFEVESMPMTKNGKIDRKVLAEMGGVR</sequence>
<dbReference type="InterPro" id="IPR025110">
    <property type="entry name" value="AMP-bd_C"/>
</dbReference>
<dbReference type="InterPro" id="IPR000873">
    <property type="entry name" value="AMP-dep_synth/lig_dom"/>
</dbReference>
<dbReference type="GO" id="GO:0031177">
    <property type="term" value="F:phosphopantetheine binding"/>
    <property type="evidence" value="ECO:0007669"/>
    <property type="project" value="TreeGrafter"/>
</dbReference>
<proteinExistence type="predicted"/>
<dbReference type="InterPro" id="IPR042099">
    <property type="entry name" value="ANL_N_sf"/>
</dbReference>
<gene>
    <name evidence="3" type="ORF">HMPREF0762_00919</name>
</gene>
<keyword evidence="4" id="KW-1185">Reference proteome</keyword>
<dbReference type="HOGENOM" id="CLU_000022_2_12_11"/>
<dbReference type="Pfam" id="PF00501">
    <property type="entry name" value="AMP-binding"/>
    <property type="match status" value="1"/>
</dbReference>
<dbReference type="STRING" id="649764.HMPREF0762_00919"/>
<protein>
    <submittedName>
        <fullName evidence="3">AMP-binding enzyme</fullName>
    </submittedName>
</protein>